<evidence type="ECO:0000256" key="6">
    <source>
        <dbReference type="ARBA" id="ARBA00023002"/>
    </source>
</evidence>
<dbReference type="KEGG" id="amuc:Pan181_26640"/>
<gene>
    <name evidence="10" type="primary">queG</name>
    <name evidence="10" type="ORF">Pan181_26640</name>
</gene>
<evidence type="ECO:0000256" key="7">
    <source>
        <dbReference type="ARBA" id="ARBA00023004"/>
    </source>
</evidence>
<evidence type="ECO:0000313" key="11">
    <source>
        <dbReference type="Proteomes" id="UP000315750"/>
    </source>
</evidence>
<dbReference type="GO" id="GO:0052693">
    <property type="term" value="F:epoxyqueuosine reductase activity"/>
    <property type="evidence" value="ECO:0007669"/>
    <property type="project" value="TreeGrafter"/>
</dbReference>
<dbReference type="Gene3D" id="3.30.70.20">
    <property type="match status" value="1"/>
</dbReference>
<evidence type="ECO:0000256" key="8">
    <source>
        <dbReference type="ARBA" id="ARBA00023014"/>
    </source>
</evidence>
<dbReference type="PANTHER" id="PTHR30002:SF4">
    <property type="entry name" value="EPOXYQUEUOSINE REDUCTASE"/>
    <property type="match status" value="1"/>
</dbReference>
<dbReference type="InterPro" id="IPR004453">
    <property type="entry name" value="QueG"/>
</dbReference>
<dbReference type="GO" id="GO:0046872">
    <property type="term" value="F:metal ion binding"/>
    <property type="evidence" value="ECO:0007669"/>
    <property type="project" value="UniProtKB-KW"/>
</dbReference>
<keyword evidence="2" id="KW-0963">Cytoplasm</keyword>
<keyword evidence="4" id="KW-0479">Metal-binding</keyword>
<protein>
    <submittedName>
        <fullName evidence="10">Epoxyqueuosine reductase</fullName>
        <ecNumber evidence="10">1.1.-.-</ecNumber>
    </submittedName>
</protein>
<evidence type="ECO:0000256" key="5">
    <source>
        <dbReference type="ARBA" id="ARBA00022785"/>
    </source>
</evidence>
<sequence length="389" mass="42998">MQKQELTTWIKEQAIACGFSSVGVAPAVTALGTSKLDAWLESGFAGTMSYLEDRRAAYHHPCSVLEGVRSLVMLTLDYRTEPPAEVPAGHGRVSRYAWGPVDYHDIIHARLKQLMATIRQQYPDAQLRGVVDTAPLLEREYAQLAGLGWIGKHTLLLNRPQGSWFFLAAVLTDLEVEVSEQPATDHCGTCTACLDVCPTDAFPEPHVLDASRCISYLTIELRDPIPLDLRPGVGEWMLGCDLCQDVCPWNRKAPVSSETTFAPSPELNPLELTVLFDLDEQAFRDRFRKTPLWRPKRRGILRNAAIVLGNRPTPAAMPALLKGLHDVEPLVRGASAWALGHYTSAAVQPLSERLNMEDDADVIAEIRHSLSQLDNSPRPVDPPDSDAKN</sequence>
<keyword evidence="5" id="KW-0671">Queuosine biosynthesis</keyword>
<dbReference type="GO" id="GO:0051539">
    <property type="term" value="F:4 iron, 4 sulfur cluster binding"/>
    <property type="evidence" value="ECO:0007669"/>
    <property type="project" value="UniProtKB-KW"/>
</dbReference>
<dbReference type="SUPFAM" id="SSF48371">
    <property type="entry name" value="ARM repeat"/>
    <property type="match status" value="1"/>
</dbReference>
<dbReference type="Pfam" id="PF13484">
    <property type="entry name" value="Fer4_16"/>
    <property type="match status" value="1"/>
</dbReference>
<keyword evidence="3" id="KW-0819">tRNA processing</keyword>
<evidence type="ECO:0000256" key="4">
    <source>
        <dbReference type="ARBA" id="ARBA00022723"/>
    </source>
</evidence>
<dbReference type="Proteomes" id="UP000315750">
    <property type="component" value="Chromosome"/>
</dbReference>
<evidence type="ECO:0000313" key="10">
    <source>
        <dbReference type="EMBL" id="QDU56455.1"/>
    </source>
</evidence>
<keyword evidence="6 10" id="KW-0560">Oxidoreductase</keyword>
<dbReference type="EMBL" id="CP036278">
    <property type="protein sequence ID" value="QDU56455.1"/>
    <property type="molecule type" value="Genomic_DNA"/>
</dbReference>
<feature type="domain" description="4Fe-4S ferredoxin-type" evidence="9">
    <location>
        <begin position="178"/>
        <end position="207"/>
    </location>
</feature>
<reference evidence="10 11" key="1">
    <citation type="submission" date="2019-02" db="EMBL/GenBank/DDBJ databases">
        <title>Deep-cultivation of Planctomycetes and their phenomic and genomic characterization uncovers novel biology.</title>
        <authorList>
            <person name="Wiegand S."/>
            <person name="Jogler M."/>
            <person name="Boedeker C."/>
            <person name="Pinto D."/>
            <person name="Vollmers J."/>
            <person name="Rivas-Marin E."/>
            <person name="Kohn T."/>
            <person name="Peeters S.H."/>
            <person name="Heuer A."/>
            <person name="Rast P."/>
            <person name="Oberbeckmann S."/>
            <person name="Bunk B."/>
            <person name="Jeske O."/>
            <person name="Meyerdierks A."/>
            <person name="Storesund J.E."/>
            <person name="Kallscheuer N."/>
            <person name="Luecker S."/>
            <person name="Lage O.M."/>
            <person name="Pohl T."/>
            <person name="Merkel B.J."/>
            <person name="Hornburger P."/>
            <person name="Mueller R.-W."/>
            <person name="Bruemmer F."/>
            <person name="Labrenz M."/>
            <person name="Spormann A.M."/>
            <person name="Op den Camp H."/>
            <person name="Overmann J."/>
            <person name="Amann R."/>
            <person name="Jetten M.S.M."/>
            <person name="Mascher T."/>
            <person name="Medema M.H."/>
            <person name="Devos D.P."/>
            <person name="Kaster A.-K."/>
            <person name="Ovreas L."/>
            <person name="Rohde M."/>
            <person name="Galperin M.Y."/>
            <person name="Jogler C."/>
        </authorList>
    </citation>
    <scope>NUCLEOTIDE SEQUENCE [LARGE SCALE GENOMIC DNA]</scope>
    <source>
        <strain evidence="10 11">Pan181</strain>
    </source>
</reference>
<keyword evidence="11" id="KW-1185">Reference proteome</keyword>
<dbReference type="InterPro" id="IPR011989">
    <property type="entry name" value="ARM-like"/>
</dbReference>
<dbReference type="GO" id="GO:0008616">
    <property type="term" value="P:tRNA queuosine(34) biosynthetic process"/>
    <property type="evidence" value="ECO:0007669"/>
    <property type="project" value="UniProtKB-KW"/>
</dbReference>
<dbReference type="InterPro" id="IPR016024">
    <property type="entry name" value="ARM-type_fold"/>
</dbReference>
<dbReference type="InterPro" id="IPR017896">
    <property type="entry name" value="4Fe4S_Fe-S-bd"/>
</dbReference>
<evidence type="ECO:0000256" key="1">
    <source>
        <dbReference type="ARBA" id="ARBA00022485"/>
    </source>
</evidence>
<keyword evidence="8" id="KW-0411">Iron-sulfur</keyword>
<evidence type="ECO:0000259" key="9">
    <source>
        <dbReference type="PROSITE" id="PS51379"/>
    </source>
</evidence>
<dbReference type="NCBIfam" id="TIGR00276">
    <property type="entry name" value="tRNA epoxyqueuosine(34) reductase QueG"/>
    <property type="match status" value="1"/>
</dbReference>
<accession>A0A518AP03</accession>
<dbReference type="EC" id="1.1.-.-" evidence="10"/>
<dbReference type="Pfam" id="PF08331">
    <property type="entry name" value="QueG_DUF1730"/>
    <property type="match status" value="1"/>
</dbReference>
<dbReference type="PROSITE" id="PS51379">
    <property type="entry name" value="4FE4S_FER_2"/>
    <property type="match status" value="1"/>
</dbReference>
<dbReference type="PROSITE" id="PS00198">
    <property type="entry name" value="4FE4S_FER_1"/>
    <property type="match status" value="1"/>
</dbReference>
<keyword evidence="7" id="KW-0408">Iron</keyword>
<organism evidence="10 11">
    <name type="scientific">Aeoliella mucimassa</name>
    <dbReference type="NCBI Taxonomy" id="2527972"/>
    <lineage>
        <taxon>Bacteria</taxon>
        <taxon>Pseudomonadati</taxon>
        <taxon>Planctomycetota</taxon>
        <taxon>Planctomycetia</taxon>
        <taxon>Pirellulales</taxon>
        <taxon>Lacipirellulaceae</taxon>
        <taxon>Aeoliella</taxon>
    </lineage>
</organism>
<dbReference type="AlphaFoldDB" id="A0A518AP03"/>
<proteinExistence type="predicted"/>
<dbReference type="Pfam" id="PF13646">
    <property type="entry name" value="HEAT_2"/>
    <property type="match status" value="1"/>
</dbReference>
<keyword evidence="1" id="KW-0004">4Fe-4S</keyword>
<dbReference type="InterPro" id="IPR013542">
    <property type="entry name" value="QueG_DUF1730"/>
</dbReference>
<evidence type="ECO:0000256" key="3">
    <source>
        <dbReference type="ARBA" id="ARBA00022694"/>
    </source>
</evidence>
<name>A0A518AP03_9BACT</name>
<dbReference type="RefSeq" id="WP_231943830.1">
    <property type="nucleotide sequence ID" value="NZ_CP036278.1"/>
</dbReference>
<dbReference type="InterPro" id="IPR017900">
    <property type="entry name" value="4Fe4S_Fe_S_CS"/>
</dbReference>
<dbReference type="SUPFAM" id="SSF46548">
    <property type="entry name" value="alpha-helical ferredoxin"/>
    <property type="match status" value="1"/>
</dbReference>
<dbReference type="Gene3D" id="1.25.10.10">
    <property type="entry name" value="Leucine-rich Repeat Variant"/>
    <property type="match status" value="1"/>
</dbReference>
<evidence type="ECO:0000256" key="2">
    <source>
        <dbReference type="ARBA" id="ARBA00022490"/>
    </source>
</evidence>
<dbReference type="PANTHER" id="PTHR30002">
    <property type="entry name" value="EPOXYQUEUOSINE REDUCTASE"/>
    <property type="match status" value="1"/>
</dbReference>